<protein>
    <recommendedName>
        <fullName evidence="3">Outer membrane protein beta-barrel domain-containing protein</fullName>
    </recommendedName>
</protein>
<dbReference type="SUPFAM" id="SSF56925">
    <property type="entry name" value="OMPA-like"/>
    <property type="match status" value="1"/>
</dbReference>
<evidence type="ECO:0000256" key="2">
    <source>
        <dbReference type="SAM" id="SignalP"/>
    </source>
</evidence>
<dbReference type="Pfam" id="PF13505">
    <property type="entry name" value="OMP_b-brl"/>
    <property type="match status" value="1"/>
</dbReference>
<proteinExistence type="predicted"/>
<dbReference type="InterPro" id="IPR027385">
    <property type="entry name" value="Beta-barrel_OMP"/>
</dbReference>
<keyword evidence="1 2" id="KW-0732">Signal</keyword>
<sequence length="253" mass="27244">MKKLCVGAIVVGLAVLVLASSAIAMDMKGKFGFDVQIGYAMMDIKGVNEGLDFHDENGELLGWTTESKDYLKGGMTYVGEAKYGITSSLLLTASGGLLSSKGKVTSTGPTDFTFDDKVSATFFGGGALFVLPLGGENLNLLLGGGADYYRVKYEDDFTENGTERARRAEGSKVGFHLRGGMEYFLTPNIAISGKIIYRIVKLSEIETTKDDWGISAEGDPLEVYTEPIWSGLKKLEIDLGGINAYVNICLYFG</sequence>
<gene>
    <name evidence="4" type="ORF">E3J59_01270</name>
</gene>
<evidence type="ECO:0000259" key="3">
    <source>
        <dbReference type="Pfam" id="PF13505"/>
    </source>
</evidence>
<feature type="chain" id="PRO_5022156582" description="Outer membrane protein beta-barrel domain-containing protein" evidence="2">
    <location>
        <begin position="25"/>
        <end position="253"/>
    </location>
</feature>
<feature type="domain" description="Outer membrane protein beta-barrel" evidence="3">
    <location>
        <begin position="14"/>
        <end position="204"/>
    </location>
</feature>
<reference evidence="4 5" key="1">
    <citation type="submission" date="2019-03" db="EMBL/GenBank/DDBJ databases">
        <title>Metabolic potential of uncultured bacteria and archaea associated with petroleum seepage in deep-sea sediments.</title>
        <authorList>
            <person name="Dong X."/>
            <person name="Hubert C."/>
        </authorList>
    </citation>
    <scope>NUCLEOTIDE SEQUENCE [LARGE SCALE GENOMIC DNA]</scope>
    <source>
        <strain evidence="4">E29_bin78</strain>
    </source>
</reference>
<dbReference type="EMBL" id="SOJK01000060">
    <property type="protein sequence ID" value="TET48006.1"/>
    <property type="molecule type" value="Genomic_DNA"/>
</dbReference>
<dbReference type="InterPro" id="IPR011250">
    <property type="entry name" value="OMP/PagP_B-barrel"/>
</dbReference>
<evidence type="ECO:0000313" key="5">
    <source>
        <dbReference type="Proteomes" id="UP000320679"/>
    </source>
</evidence>
<name>A0A523UZQ0_UNCAE</name>
<organism evidence="4 5">
    <name type="scientific">Aerophobetes bacterium</name>
    <dbReference type="NCBI Taxonomy" id="2030807"/>
    <lineage>
        <taxon>Bacteria</taxon>
        <taxon>Candidatus Aerophobota</taxon>
    </lineage>
</organism>
<dbReference type="AlphaFoldDB" id="A0A523UZQ0"/>
<dbReference type="Gene3D" id="2.40.160.20">
    <property type="match status" value="1"/>
</dbReference>
<feature type="signal peptide" evidence="2">
    <location>
        <begin position="1"/>
        <end position="24"/>
    </location>
</feature>
<evidence type="ECO:0000313" key="4">
    <source>
        <dbReference type="EMBL" id="TET48006.1"/>
    </source>
</evidence>
<accession>A0A523UZQ0</accession>
<comment type="caution">
    <text evidence="4">The sequence shown here is derived from an EMBL/GenBank/DDBJ whole genome shotgun (WGS) entry which is preliminary data.</text>
</comment>
<dbReference type="Proteomes" id="UP000320679">
    <property type="component" value="Unassembled WGS sequence"/>
</dbReference>
<evidence type="ECO:0000256" key="1">
    <source>
        <dbReference type="ARBA" id="ARBA00022729"/>
    </source>
</evidence>